<evidence type="ECO:0000256" key="1">
    <source>
        <dbReference type="ARBA" id="ARBA00004123"/>
    </source>
</evidence>
<feature type="coiled-coil region" evidence="7">
    <location>
        <begin position="456"/>
        <end position="483"/>
    </location>
</feature>
<dbReference type="Pfam" id="PF02463">
    <property type="entry name" value="SMC_N"/>
    <property type="match status" value="1"/>
</dbReference>
<sequence>MQTVTEEVDKGGSLYKIDLLNFKSYGDKYSIGPFDNFTCIIGPNGSGKSNILDAITFALGIESSSIRVSSARHVISNGKNKTEVKLVFKKNNGEFLEMCRALDISGRSVYSIDSQIVSLKRYNKIIESFNIFPKIKNFVIYQGMILNPEVNLVGIIETISGSINYKEMYENLQQNLQVCNKELSQKLDFKKDIMNDIKEMENIKERESKFVELMKEKELLNKSLYCIEINQIMEKNKVIDFELGTLRSKLDQITKNENFINQRIEIKTLKKEISLKQKELYESNAEIDYQKKCKLNFKEKLTEIKKNEEELKRLQLEQKSLPSKIVYPAEIDFLSNNENLKNSNMLERYYLKVKEGEIKAPEEHFENQLAILLSYYTEQVAKDERLLCKLTVEDFDVIAKRNLMEIEFKKLNAIKNNIKKEYQGKVDRNKQRELKIKELEVKIKQVNIPENESIIFQTIETELNQLQERLTKLTRELLFCQGRKQTKKNNILIANTIQTLKSLFPGVIGKVSDLIEPTQKKYDLAISALIHKYESSVVVNDVGTALNCVQYLKNSKLCKLSFLVLEKINKKNYFSGVENFVTLKEDLGENFINFIFRRSNIVETVEEAKRSIYHSNEYSSIATLNGILFQSSGLVTGGNINKFEESQVEQLIKERKSILTKIKDIRNRKEGYKKVENQVLECRDMESEIEKIKSEFENLEEVKFEDENRLNELRNEISQINEKLKVFEREKQRTKESIKAKEMDILGPILNSVGCYSLEEYRNKKESIIRRGNIELEIEEIETEISALKGNLNDNRIIDIDIVGLTSELDTLKLRLKKINITFSSMNLRMEELNSKITNYEILKTKLNEDLKEKLKYCFVETNLKDEKDIEEFYKTIKNKSVDICKKKLMEVTKMLISNAPSNVSHDNSLQAKYLKFTREYEQCKESAVLAREHFNEIKKQRLSTFKEVFELLQKEISKVYKKLSYNEFNEEENTSEVAYVVAEGDPFTIKNSVKFYVMPPGKGFIEFKTLSGGEKSMALLSFIFALNNIKKPAFYVFDEIDQALDRENVDKLASYLIEEQKRCQYIIISLKSQLFEHANSLIGVYKDPNDNQSKILTYRLKTH</sequence>
<evidence type="ECO:0000256" key="4">
    <source>
        <dbReference type="ARBA" id="ARBA00023054"/>
    </source>
</evidence>
<dbReference type="InterPro" id="IPR003395">
    <property type="entry name" value="RecF/RecN/SMC_N"/>
</dbReference>
<dbReference type="GO" id="GO:0008278">
    <property type="term" value="C:cohesin complex"/>
    <property type="evidence" value="ECO:0007669"/>
    <property type="project" value="TreeGrafter"/>
</dbReference>
<dbReference type="Pfam" id="PF06470">
    <property type="entry name" value="SMC_hinge"/>
    <property type="match status" value="1"/>
</dbReference>
<evidence type="ECO:0000256" key="5">
    <source>
        <dbReference type="ARBA" id="ARBA00023242"/>
    </source>
</evidence>
<gene>
    <name evidence="9" type="primary">SMC</name>
    <name evidence="9" type="ORF">A0H76_1445</name>
</gene>
<evidence type="ECO:0000313" key="9">
    <source>
        <dbReference type="EMBL" id="ORD99073.1"/>
    </source>
</evidence>
<dbReference type="AlphaFoldDB" id="A0A1X0QH43"/>
<evidence type="ECO:0000256" key="7">
    <source>
        <dbReference type="SAM" id="Coils"/>
    </source>
</evidence>
<dbReference type="Proteomes" id="UP000192501">
    <property type="component" value="Unassembled WGS sequence"/>
</dbReference>
<dbReference type="SMART" id="SM00968">
    <property type="entry name" value="SMC_hinge"/>
    <property type="match status" value="1"/>
</dbReference>
<accession>A0A1X0QH43</accession>
<evidence type="ECO:0000256" key="3">
    <source>
        <dbReference type="ARBA" id="ARBA00022776"/>
    </source>
</evidence>
<organism evidence="9 10">
    <name type="scientific">Hepatospora eriocheir</name>
    <dbReference type="NCBI Taxonomy" id="1081669"/>
    <lineage>
        <taxon>Eukaryota</taxon>
        <taxon>Fungi</taxon>
        <taxon>Fungi incertae sedis</taxon>
        <taxon>Microsporidia</taxon>
        <taxon>Hepatosporidae</taxon>
        <taxon>Hepatospora</taxon>
    </lineage>
</organism>
<evidence type="ECO:0000256" key="6">
    <source>
        <dbReference type="ARBA" id="ARBA00023306"/>
    </source>
</evidence>
<proteinExistence type="predicted"/>
<dbReference type="InterPro" id="IPR036277">
    <property type="entry name" value="SMC_hinge_sf"/>
</dbReference>
<dbReference type="GO" id="GO:0005634">
    <property type="term" value="C:nucleus"/>
    <property type="evidence" value="ECO:0007669"/>
    <property type="project" value="UniProtKB-SubCell"/>
</dbReference>
<comment type="subcellular location">
    <subcellularLocation>
        <location evidence="1">Nucleus</location>
    </subcellularLocation>
</comment>
<keyword evidence="2" id="KW-0132">Cell division</keyword>
<feature type="domain" description="SMC hinge" evidence="8">
    <location>
        <begin position="505"/>
        <end position="612"/>
    </location>
</feature>
<keyword evidence="4 7" id="KW-0175">Coiled coil</keyword>
<keyword evidence="3" id="KW-0498">Mitosis</keyword>
<dbReference type="SUPFAM" id="SSF75553">
    <property type="entry name" value="Smc hinge domain"/>
    <property type="match status" value="1"/>
</dbReference>
<dbReference type="Gene3D" id="3.30.70.1620">
    <property type="match status" value="1"/>
</dbReference>
<dbReference type="VEuPathDB" id="MicrosporidiaDB:HERIO_437"/>
<dbReference type="GO" id="GO:0016887">
    <property type="term" value="F:ATP hydrolysis activity"/>
    <property type="evidence" value="ECO:0007669"/>
    <property type="project" value="InterPro"/>
</dbReference>
<name>A0A1X0QH43_9MICR</name>
<dbReference type="EMBL" id="LTAI01000307">
    <property type="protein sequence ID" value="ORD99073.1"/>
    <property type="molecule type" value="Genomic_DNA"/>
</dbReference>
<dbReference type="GO" id="GO:0007062">
    <property type="term" value="P:sister chromatid cohesion"/>
    <property type="evidence" value="ECO:0007669"/>
    <property type="project" value="TreeGrafter"/>
</dbReference>
<keyword evidence="6" id="KW-0131">Cell cycle</keyword>
<reference evidence="9 10" key="1">
    <citation type="journal article" date="2017" name="Environ. Microbiol.">
        <title>Decay of the glycolytic pathway and adaptation to intranuclear parasitism within Enterocytozoonidae microsporidia.</title>
        <authorList>
            <person name="Wiredu Boakye D."/>
            <person name="Jaroenlak P."/>
            <person name="Prachumwat A."/>
            <person name="Williams T.A."/>
            <person name="Bateman K.S."/>
            <person name="Itsathitphaisarn O."/>
            <person name="Sritunyalucksana K."/>
            <person name="Paszkiewicz K.H."/>
            <person name="Moore K.A."/>
            <person name="Stentiford G.D."/>
            <person name="Williams B.A."/>
        </authorList>
    </citation>
    <scope>NUCLEOTIDE SEQUENCE [LARGE SCALE GENOMIC DNA]</scope>
    <source>
        <strain evidence="10">canceri</strain>
    </source>
</reference>
<dbReference type="PANTHER" id="PTHR18937">
    <property type="entry name" value="STRUCTURAL MAINTENANCE OF CHROMOSOMES SMC FAMILY MEMBER"/>
    <property type="match status" value="1"/>
</dbReference>
<dbReference type="VEuPathDB" id="MicrosporidiaDB:A0H76_1445"/>
<keyword evidence="5" id="KW-0539">Nucleus</keyword>
<feature type="coiled-coil region" evidence="7">
    <location>
        <begin position="648"/>
        <end position="744"/>
    </location>
</feature>
<dbReference type="Gene3D" id="3.40.50.300">
    <property type="entry name" value="P-loop containing nucleotide triphosphate hydrolases"/>
    <property type="match status" value="2"/>
</dbReference>
<dbReference type="GO" id="GO:0003677">
    <property type="term" value="F:DNA binding"/>
    <property type="evidence" value="ECO:0007669"/>
    <property type="project" value="TreeGrafter"/>
</dbReference>
<dbReference type="PIRSF" id="PIRSF005719">
    <property type="entry name" value="SMC"/>
    <property type="match status" value="1"/>
</dbReference>
<dbReference type="GO" id="GO:0051301">
    <property type="term" value="P:cell division"/>
    <property type="evidence" value="ECO:0007669"/>
    <property type="project" value="UniProtKB-KW"/>
</dbReference>
<dbReference type="GO" id="GO:0005524">
    <property type="term" value="F:ATP binding"/>
    <property type="evidence" value="ECO:0007669"/>
    <property type="project" value="InterPro"/>
</dbReference>
<evidence type="ECO:0000259" key="8">
    <source>
        <dbReference type="SMART" id="SM00968"/>
    </source>
</evidence>
<dbReference type="InterPro" id="IPR010935">
    <property type="entry name" value="SMC_hinge"/>
</dbReference>
<dbReference type="InterPro" id="IPR027417">
    <property type="entry name" value="P-loop_NTPase"/>
</dbReference>
<comment type="caution">
    <text evidence="9">The sequence shown here is derived from an EMBL/GenBank/DDBJ whole genome shotgun (WGS) entry which is preliminary data.</text>
</comment>
<evidence type="ECO:0000256" key="2">
    <source>
        <dbReference type="ARBA" id="ARBA00022618"/>
    </source>
</evidence>
<evidence type="ECO:0000313" key="10">
    <source>
        <dbReference type="Proteomes" id="UP000192501"/>
    </source>
</evidence>
<dbReference type="Gene3D" id="1.20.1060.20">
    <property type="match status" value="1"/>
</dbReference>
<dbReference type="InterPro" id="IPR024704">
    <property type="entry name" value="SMC"/>
</dbReference>
<protein>
    <submittedName>
        <fullName evidence="9">SMC</fullName>
    </submittedName>
</protein>
<dbReference type="PANTHER" id="PTHR18937:SF12">
    <property type="entry name" value="STRUCTURAL MAINTENANCE OF CHROMOSOMES PROTEIN"/>
    <property type="match status" value="1"/>
</dbReference>
<dbReference type="SUPFAM" id="SSF52540">
    <property type="entry name" value="P-loop containing nucleoside triphosphate hydrolases"/>
    <property type="match status" value="1"/>
</dbReference>